<dbReference type="PIRSF" id="PIRSF000124">
    <property type="entry name" value="UDPglc_GDPman_dh"/>
    <property type="match status" value="1"/>
</dbReference>
<dbReference type="RefSeq" id="WP_100791397.1">
    <property type="nucleotide sequence ID" value="NZ_NPDQ01000006.1"/>
</dbReference>
<evidence type="ECO:0000256" key="8">
    <source>
        <dbReference type="PIRNR" id="PIRNR000124"/>
    </source>
</evidence>
<feature type="binding site" evidence="10">
    <location>
        <begin position="150"/>
        <end position="153"/>
    </location>
    <ligand>
        <name>substrate</name>
    </ligand>
</feature>
<dbReference type="InterPro" id="IPR028357">
    <property type="entry name" value="UDPglc_DH_bac"/>
</dbReference>
<dbReference type="NCBIfam" id="TIGR03026">
    <property type="entry name" value="NDP-sugDHase"/>
    <property type="match status" value="1"/>
</dbReference>
<evidence type="ECO:0000256" key="5">
    <source>
        <dbReference type="ARBA" id="ARBA00023002"/>
    </source>
</evidence>
<dbReference type="PIRSF" id="PIRSF500134">
    <property type="entry name" value="UDPglc_DH_bac"/>
    <property type="match status" value="1"/>
</dbReference>
<dbReference type="InterPro" id="IPR017476">
    <property type="entry name" value="UDP-Glc/GDP-Man"/>
</dbReference>
<evidence type="ECO:0000259" key="12">
    <source>
        <dbReference type="SMART" id="SM00984"/>
    </source>
</evidence>
<gene>
    <name evidence="13" type="ORF">EHQ30_10340</name>
</gene>
<evidence type="ECO:0000256" key="9">
    <source>
        <dbReference type="PIRSR" id="PIRSR500134-1"/>
    </source>
</evidence>
<dbReference type="InterPro" id="IPR036220">
    <property type="entry name" value="UDP-Glc/GDP-Man_DH_C_sf"/>
</dbReference>
<dbReference type="Proteomes" id="UP000297891">
    <property type="component" value="Unassembled WGS sequence"/>
</dbReference>
<dbReference type="PANTHER" id="PTHR43750:SF3">
    <property type="entry name" value="UDP-GLUCOSE 6-DEHYDROGENASE TUAD"/>
    <property type="match status" value="1"/>
</dbReference>
<evidence type="ECO:0000256" key="10">
    <source>
        <dbReference type="PIRSR" id="PIRSR500134-2"/>
    </source>
</evidence>
<feature type="binding site" evidence="11">
    <location>
        <position position="153"/>
    </location>
    <ligand>
        <name>NAD(+)</name>
        <dbReference type="ChEBI" id="CHEBI:57540"/>
    </ligand>
</feature>
<keyword evidence="6 8" id="KW-0520">NAD</keyword>
<comment type="similarity">
    <text evidence="2 8">Belongs to the UDP-glucose/GDP-mannose dehydrogenase family.</text>
</comment>
<evidence type="ECO:0000313" key="13">
    <source>
        <dbReference type="EMBL" id="TGK96962.1"/>
    </source>
</evidence>
<dbReference type="SMART" id="SM00984">
    <property type="entry name" value="UDPG_MGDP_dh_C"/>
    <property type="match status" value="1"/>
</dbReference>
<feature type="domain" description="UDP-glucose/GDP-mannose dehydrogenase C-terminal" evidence="12">
    <location>
        <begin position="316"/>
        <end position="418"/>
    </location>
</feature>
<dbReference type="Pfam" id="PF03720">
    <property type="entry name" value="UDPG_MGDP_dh_C"/>
    <property type="match status" value="1"/>
</dbReference>
<reference evidence="13" key="1">
    <citation type="journal article" date="2019" name="PLoS Negl. Trop. Dis.">
        <title>Revisiting the worldwide diversity of Leptospira species in the environment.</title>
        <authorList>
            <person name="Vincent A.T."/>
            <person name="Schiettekatte O."/>
            <person name="Bourhy P."/>
            <person name="Veyrier F.J."/>
            <person name="Picardeau M."/>
        </authorList>
    </citation>
    <scope>NUCLEOTIDE SEQUENCE [LARGE SCALE GENOMIC DNA]</scope>
    <source>
        <strain evidence="13">201800277</strain>
    </source>
</reference>
<organism evidence="13 14">
    <name type="scientific">Leptospira brenneri</name>
    <dbReference type="NCBI Taxonomy" id="2023182"/>
    <lineage>
        <taxon>Bacteria</taxon>
        <taxon>Pseudomonadati</taxon>
        <taxon>Spirochaetota</taxon>
        <taxon>Spirochaetia</taxon>
        <taxon>Leptospirales</taxon>
        <taxon>Leptospiraceae</taxon>
        <taxon>Leptospira</taxon>
    </lineage>
</organism>
<dbReference type="GO" id="GO:0003979">
    <property type="term" value="F:UDP-glucose 6-dehydrogenase activity"/>
    <property type="evidence" value="ECO:0007669"/>
    <property type="project" value="UniProtKB-EC"/>
</dbReference>
<dbReference type="InterPro" id="IPR001732">
    <property type="entry name" value="UDP-Glc/GDP-Man_DH_N"/>
</dbReference>
<evidence type="ECO:0000256" key="6">
    <source>
        <dbReference type="ARBA" id="ARBA00023027"/>
    </source>
</evidence>
<evidence type="ECO:0000313" key="14">
    <source>
        <dbReference type="Proteomes" id="UP000297891"/>
    </source>
</evidence>
<dbReference type="GO" id="GO:0051287">
    <property type="term" value="F:NAD binding"/>
    <property type="evidence" value="ECO:0007669"/>
    <property type="project" value="InterPro"/>
</dbReference>
<protein>
    <recommendedName>
        <fullName evidence="4 8">UDP-glucose 6-dehydrogenase</fullName>
        <ecNumber evidence="3 8">1.1.1.22</ecNumber>
    </recommendedName>
</protein>
<dbReference type="OrthoDB" id="9803238at2"/>
<comment type="pathway">
    <text evidence="1">Nucleotide-sugar biosynthesis; UDP-alpha-D-glucuronate biosynthesis; UDP-alpha-D-glucuronate from UDP-alpha-D-glucose: step 1/1.</text>
</comment>
<feature type="binding site" evidence="10">
    <location>
        <position position="205"/>
    </location>
    <ligand>
        <name>substrate</name>
    </ligand>
</feature>
<comment type="catalytic activity">
    <reaction evidence="7 8">
        <text>UDP-alpha-D-glucose + 2 NAD(+) + H2O = UDP-alpha-D-glucuronate + 2 NADH + 3 H(+)</text>
        <dbReference type="Rhea" id="RHEA:23596"/>
        <dbReference type="ChEBI" id="CHEBI:15377"/>
        <dbReference type="ChEBI" id="CHEBI:15378"/>
        <dbReference type="ChEBI" id="CHEBI:57540"/>
        <dbReference type="ChEBI" id="CHEBI:57945"/>
        <dbReference type="ChEBI" id="CHEBI:58052"/>
        <dbReference type="ChEBI" id="CHEBI:58885"/>
        <dbReference type="EC" id="1.1.1.22"/>
    </reaction>
</comment>
<dbReference type="AlphaFoldDB" id="A0A2M9XZH0"/>
<dbReference type="Pfam" id="PF00984">
    <property type="entry name" value="UDPG_MGDP_dh"/>
    <property type="match status" value="1"/>
</dbReference>
<feature type="binding site" evidence="10">
    <location>
        <position position="258"/>
    </location>
    <ligand>
        <name>substrate</name>
    </ligand>
</feature>
<dbReference type="Gene3D" id="1.20.5.100">
    <property type="entry name" value="Cytochrome c1, transmembrane anchor, C-terminal"/>
    <property type="match status" value="1"/>
</dbReference>
<feature type="binding site" evidence="10">
    <location>
        <begin position="250"/>
        <end position="254"/>
    </location>
    <ligand>
        <name>substrate</name>
    </ligand>
</feature>
<feature type="binding site" evidence="11">
    <location>
        <position position="330"/>
    </location>
    <ligand>
        <name>NAD(+)</name>
        <dbReference type="ChEBI" id="CHEBI:57540"/>
    </ligand>
</feature>
<dbReference type="UniPathway" id="UPA00038">
    <property type="reaction ID" value="UER00491"/>
</dbReference>
<dbReference type="InterPro" id="IPR014026">
    <property type="entry name" value="UDP-Glc/GDP-Man_DH_dimer"/>
</dbReference>
<dbReference type="InterPro" id="IPR008927">
    <property type="entry name" value="6-PGluconate_DH-like_C_sf"/>
</dbReference>
<evidence type="ECO:0000256" key="1">
    <source>
        <dbReference type="ARBA" id="ARBA00004701"/>
    </source>
</evidence>
<feature type="binding site" evidence="11">
    <location>
        <position position="264"/>
    </location>
    <ligand>
        <name>NAD(+)</name>
        <dbReference type="ChEBI" id="CHEBI:57540"/>
    </ligand>
</feature>
<dbReference type="SUPFAM" id="SSF48179">
    <property type="entry name" value="6-phosphogluconate dehydrogenase C-terminal domain-like"/>
    <property type="match status" value="1"/>
</dbReference>
<dbReference type="GO" id="GO:0006065">
    <property type="term" value="P:UDP-glucuronate biosynthetic process"/>
    <property type="evidence" value="ECO:0007669"/>
    <property type="project" value="UniProtKB-UniPathway"/>
</dbReference>
<dbReference type="InterPro" id="IPR036291">
    <property type="entry name" value="NAD(P)-bd_dom_sf"/>
</dbReference>
<feature type="active site" description="Nucleophile" evidence="9">
    <location>
        <position position="261"/>
    </location>
</feature>
<accession>A0A2M9XZH0</accession>
<dbReference type="SUPFAM" id="SSF51735">
    <property type="entry name" value="NAD(P)-binding Rossmann-fold domains"/>
    <property type="match status" value="1"/>
</dbReference>
<dbReference type="GO" id="GO:0000271">
    <property type="term" value="P:polysaccharide biosynthetic process"/>
    <property type="evidence" value="ECO:0007669"/>
    <property type="project" value="InterPro"/>
</dbReference>
<dbReference type="InterPro" id="IPR014027">
    <property type="entry name" value="UDP-Glc/GDP-Man_DH_C"/>
</dbReference>
<dbReference type="SUPFAM" id="SSF52413">
    <property type="entry name" value="UDP-glucose/GDP-mannose dehydrogenase C-terminal domain"/>
    <property type="match status" value="1"/>
</dbReference>
<comment type="caution">
    <text evidence="13">The sequence shown here is derived from an EMBL/GenBank/DDBJ whole genome shotgun (WGS) entry which is preliminary data.</text>
</comment>
<evidence type="ECO:0000256" key="7">
    <source>
        <dbReference type="ARBA" id="ARBA00047473"/>
    </source>
</evidence>
<feature type="binding site" evidence="10">
    <location>
        <position position="323"/>
    </location>
    <ligand>
        <name>substrate</name>
    </ligand>
</feature>
<sequence length="434" mass="48206">MKVCVVGTGYVGLVAGTCFAEYGNEVICIDKDEKKINDLKKGIIPIYEPGLSELVERNHKEGRLLFSTSLKEGVESSEFVFIAVGTPTSDNGSADLRFVFAVAEEVGKTMNGYKIIVDKSTVPVGTADQVKAIVAKNTKHPFDVVSNPEFLKEGAAIEDFMRPERVVIGAESENAAKKMSELYSPFVLNGNPIITMSIRSAELTKYACNAFLATKISFVNEIANLCDAVGANYDDVRKGMGTDSRIGRQFLYAGIGYGGSCFPKDVRALLRTAEEVKAPMHIIQSVEDVNEKQKTRLTDKIFEHFKSTDMKGKTFGIWGLSFKPGTDDMREAPSIPLIYELHKNGAKIQVFDPASMETSKYYFDGKVEYKKDAYSALQGADAMLLLTEWREFREPDFNKIKSLLKSPLVFDGRNQYKPTLMNELGFTYYSIGNR</sequence>
<feature type="binding site" evidence="11">
    <location>
        <position position="30"/>
    </location>
    <ligand>
        <name>NAD(+)</name>
        <dbReference type="ChEBI" id="CHEBI:57540"/>
    </ligand>
</feature>
<dbReference type="Pfam" id="PF03721">
    <property type="entry name" value="UDPG_MGDP_dh_N"/>
    <property type="match status" value="1"/>
</dbReference>
<dbReference type="Gene3D" id="3.40.50.720">
    <property type="entry name" value="NAD(P)-binding Rossmann-like Domain"/>
    <property type="match status" value="2"/>
</dbReference>
<feature type="binding site" evidence="11">
    <location>
        <position position="86"/>
    </location>
    <ligand>
        <name>NAD(+)</name>
        <dbReference type="ChEBI" id="CHEBI:57540"/>
    </ligand>
</feature>
<evidence type="ECO:0000256" key="11">
    <source>
        <dbReference type="PIRSR" id="PIRSR500134-3"/>
    </source>
</evidence>
<name>A0A2M9XZH0_9LEPT</name>
<feature type="binding site" evidence="11">
    <location>
        <position position="121"/>
    </location>
    <ligand>
        <name>NAD(+)</name>
        <dbReference type="ChEBI" id="CHEBI:57540"/>
    </ligand>
</feature>
<proteinExistence type="inferred from homology"/>
<keyword evidence="14" id="KW-1185">Reference proteome</keyword>
<dbReference type="PANTHER" id="PTHR43750">
    <property type="entry name" value="UDP-GLUCOSE 6-DEHYDROGENASE TUAD"/>
    <property type="match status" value="1"/>
</dbReference>
<dbReference type="EC" id="1.1.1.22" evidence="3 8"/>
<evidence type="ECO:0000256" key="2">
    <source>
        <dbReference type="ARBA" id="ARBA00006601"/>
    </source>
</evidence>
<evidence type="ECO:0000256" key="4">
    <source>
        <dbReference type="ARBA" id="ARBA00015132"/>
    </source>
</evidence>
<evidence type="ECO:0000256" key="3">
    <source>
        <dbReference type="ARBA" id="ARBA00012954"/>
    </source>
</evidence>
<keyword evidence="5 8" id="KW-0560">Oxidoreductase</keyword>
<feature type="binding site" evidence="11">
    <location>
        <position position="35"/>
    </location>
    <ligand>
        <name>NAD(+)</name>
        <dbReference type="ChEBI" id="CHEBI:57540"/>
    </ligand>
</feature>
<dbReference type="EMBL" id="RQFP01000001">
    <property type="protein sequence ID" value="TGK96962.1"/>
    <property type="molecule type" value="Genomic_DNA"/>
</dbReference>